<dbReference type="PANTHER" id="PTHR46607:SF1">
    <property type="entry name" value="SEC14 DOMAIN AND SPECTRIN REPEAT-CONTAINING PROTEIN 1"/>
    <property type="match status" value="1"/>
</dbReference>
<proteinExistence type="inferred from homology"/>
<dbReference type="OMA" id="PDAFWDK"/>
<dbReference type="Pfam" id="PF24915">
    <property type="entry name" value="Spectrin_SESTD1"/>
    <property type="match status" value="1"/>
</dbReference>
<dbReference type="InParanoid" id="A0A067RFE2"/>
<dbReference type="GO" id="GO:0070273">
    <property type="term" value="F:phosphatidylinositol-4-phosphate binding"/>
    <property type="evidence" value="ECO:0007669"/>
    <property type="project" value="TreeGrafter"/>
</dbReference>
<dbReference type="STRING" id="136037.A0A067RFE2"/>
<gene>
    <name evidence="4" type="ORF">L798_02798</name>
</gene>
<dbReference type="SUPFAM" id="SSF46966">
    <property type="entry name" value="Spectrin repeat"/>
    <property type="match status" value="1"/>
</dbReference>
<evidence type="ECO:0000313" key="4">
    <source>
        <dbReference type="EMBL" id="KDR21738.1"/>
    </source>
</evidence>
<dbReference type="InterPro" id="IPR001251">
    <property type="entry name" value="CRAL-TRIO_dom"/>
</dbReference>
<evidence type="ECO:0000256" key="1">
    <source>
        <dbReference type="ARBA" id="ARBA00022737"/>
    </source>
</evidence>
<dbReference type="AlphaFoldDB" id="A0A067RFE2"/>
<dbReference type="GO" id="GO:0010314">
    <property type="term" value="F:phosphatidylinositol-5-phosphate binding"/>
    <property type="evidence" value="ECO:0007669"/>
    <property type="project" value="TreeGrafter"/>
</dbReference>
<dbReference type="GO" id="GO:0043325">
    <property type="term" value="F:phosphatidylinositol-3,4-bisphosphate binding"/>
    <property type="evidence" value="ECO:0007669"/>
    <property type="project" value="TreeGrafter"/>
</dbReference>
<accession>A0A067RFE2</accession>
<evidence type="ECO:0000256" key="2">
    <source>
        <dbReference type="ARBA" id="ARBA00038285"/>
    </source>
</evidence>
<dbReference type="EMBL" id="KK852542">
    <property type="protein sequence ID" value="KDR21738.1"/>
    <property type="molecule type" value="Genomic_DNA"/>
</dbReference>
<dbReference type="Proteomes" id="UP000027135">
    <property type="component" value="Unassembled WGS sequence"/>
</dbReference>
<dbReference type="PROSITE" id="PS50191">
    <property type="entry name" value="CRAL_TRIO"/>
    <property type="match status" value="1"/>
</dbReference>
<dbReference type="GO" id="GO:0005546">
    <property type="term" value="F:phosphatidylinositol-4,5-bisphosphate binding"/>
    <property type="evidence" value="ECO:0007669"/>
    <property type="project" value="TreeGrafter"/>
</dbReference>
<organism evidence="4 5">
    <name type="scientific">Zootermopsis nevadensis</name>
    <name type="common">Dampwood termite</name>
    <dbReference type="NCBI Taxonomy" id="136037"/>
    <lineage>
        <taxon>Eukaryota</taxon>
        <taxon>Metazoa</taxon>
        <taxon>Ecdysozoa</taxon>
        <taxon>Arthropoda</taxon>
        <taxon>Hexapoda</taxon>
        <taxon>Insecta</taxon>
        <taxon>Pterygota</taxon>
        <taxon>Neoptera</taxon>
        <taxon>Polyneoptera</taxon>
        <taxon>Dictyoptera</taxon>
        <taxon>Blattodea</taxon>
        <taxon>Blattoidea</taxon>
        <taxon>Termitoidae</taxon>
        <taxon>Termopsidae</taxon>
        <taxon>Zootermopsis</taxon>
    </lineage>
</organism>
<dbReference type="eggNOG" id="KOG4240">
    <property type="taxonomic scope" value="Eukaryota"/>
</dbReference>
<dbReference type="GO" id="GO:0032266">
    <property type="term" value="F:phosphatidylinositol-3-phosphate binding"/>
    <property type="evidence" value="ECO:0007669"/>
    <property type="project" value="TreeGrafter"/>
</dbReference>
<dbReference type="FunCoup" id="A0A067RFE2">
    <property type="interactions" value="336"/>
</dbReference>
<keyword evidence="1" id="KW-0677">Repeat</keyword>
<comment type="similarity">
    <text evidence="2">Belongs to the SOLO family.</text>
</comment>
<dbReference type="GO" id="GO:0080025">
    <property type="term" value="F:phosphatidylinositol-3,5-bisphosphate binding"/>
    <property type="evidence" value="ECO:0007669"/>
    <property type="project" value="TreeGrafter"/>
</dbReference>
<feature type="domain" description="CRAL-TRIO" evidence="3">
    <location>
        <begin position="1"/>
        <end position="154"/>
    </location>
</feature>
<protein>
    <submittedName>
        <fullName evidence="4">SEC14 domain and spectrin repeat-containing protein 1</fullName>
    </submittedName>
</protein>
<dbReference type="Gene3D" id="1.20.58.60">
    <property type="match status" value="1"/>
</dbReference>
<dbReference type="PANTHER" id="PTHR46607">
    <property type="entry name" value="SEC14 DOMAIN AND SPECTRIN REPEAT-CONTAINING PROTEIN 1"/>
    <property type="match status" value="1"/>
</dbReference>
<dbReference type="InterPro" id="IPR056804">
    <property type="entry name" value="Spectrin_SESTD1"/>
</dbReference>
<keyword evidence="5" id="KW-1185">Reference proteome</keyword>
<evidence type="ECO:0000313" key="5">
    <source>
        <dbReference type="Proteomes" id="UP000027135"/>
    </source>
</evidence>
<reference evidence="4 5" key="1">
    <citation type="journal article" date="2014" name="Nat. Commun.">
        <title>Molecular traces of alternative social organization in a termite genome.</title>
        <authorList>
            <person name="Terrapon N."/>
            <person name="Li C."/>
            <person name="Robertson H.M."/>
            <person name="Ji L."/>
            <person name="Meng X."/>
            <person name="Booth W."/>
            <person name="Chen Z."/>
            <person name="Childers C.P."/>
            <person name="Glastad K.M."/>
            <person name="Gokhale K."/>
            <person name="Gowin J."/>
            <person name="Gronenberg W."/>
            <person name="Hermansen R.A."/>
            <person name="Hu H."/>
            <person name="Hunt B.G."/>
            <person name="Huylmans A.K."/>
            <person name="Khalil S.M."/>
            <person name="Mitchell R.D."/>
            <person name="Munoz-Torres M.C."/>
            <person name="Mustard J.A."/>
            <person name="Pan H."/>
            <person name="Reese J.T."/>
            <person name="Scharf M.E."/>
            <person name="Sun F."/>
            <person name="Vogel H."/>
            <person name="Xiao J."/>
            <person name="Yang W."/>
            <person name="Yang Z."/>
            <person name="Yang Z."/>
            <person name="Zhou J."/>
            <person name="Zhu J."/>
            <person name="Brent C.S."/>
            <person name="Elsik C.G."/>
            <person name="Goodisman M.A."/>
            <person name="Liberles D.A."/>
            <person name="Roe R.M."/>
            <person name="Vargo E.L."/>
            <person name="Vilcinskas A."/>
            <person name="Wang J."/>
            <person name="Bornberg-Bauer E."/>
            <person name="Korb J."/>
            <person name="Zhang G."/>
            <person name="Liebig J."/>
        </authorList>
    </citation>
    <scope>NUCLEOTIDE SEQUENCE [LARGE SCALE GENOMIC DNA]</scope>
    <source>
        <tissue evidence="4">Whole organism</tissue>
    </source>
</reference>
<dbReference type="CDD" id="cd00170">
    <property type="entry name" value="SEC14"/>
    <property type="match status" value="1"/>
</dbReference>
<name>A0A067RFE2_ZOONE</name>
<sequence>ERMEAADVLGALHAGNATVPGGRDLEGRPLLVVPVPSETQFWNKDHLDTVLRYFIFIFSAETRRNGLTLVLDATRSAWRMARACIRQVEVTMGADAAAIFVLRPEAFWDKQRVDNCARTQKEGEPVYIPLCRLHKYIDMSQVPEDLGGTWPYNHNQWIQNRIHVEAFIKEAEGVVSDLEKLRQQLTRFHAGVRVSSVEEALSFNREMFDTTKDLTHKVLEAGLFPLFSASDTMCLLIPGKELLQQIVADEDHRQRKEVLTPQDVLDTKDRVKRLLEIIHGKEALTEEAWLDMEKSFVDAKEISSLEEGVTRVTNWILGPAEMMLNDQDVMSSPSMLSQDTYGQYAELLHKIDRLPHCDIALPEDLKSQRDFMDFVCRSFATRLERRRNVLITSLRFFRLVSEYFDQTNEVFESLLKCDDVEDLESADTMLVELQESHINIELLGREAMKEGEKLADILSMPVKDALGRDVEVNYESDIANVLELLDATTARKNIFCDSVELHKLTLAQVSHIQAYERDAAQAVQWLDDLFQVMLKSHVHVGCNVYEIQSQKEEHQSFQETAKGTYEYGHQLLSAALALRQSCKLPTDGNSELSQNLWHSWKRLQMVGQEQMTRLRVSAVFHRSVEEVLRVLNL</sequence>
<evidence type="ECO:0000259" key="3">
    <source>
        <dbReference type="PROSITE" id="PS50191"/>
    </source>
</evidence>
<feature type="non-terminal residue" evidence="4">
    <location>
        <position position="1"/>
    </location>
</feature>